<feature type="transmembrane region" description="Helical" evidence="1">
    <location>
        <begin position="78"/>
        <end position="95"/>
    </location>
</feature>
<dbReference type="AlphaFoldDB" id="A0A669CQX3"/>
<keyword evidence="4" id="KW-1185">Reference proteome</keyword>
<sequence length="382" mass="43619">MAADSGECTVLVMLDLTSAFDTVDHSIMINRLKDLFGITGVVLKWFMSYLSERSFTVCMNHVLSETSVLPSGVPQGSVLGPILFLLYILLLGQIIRRYNNISYHLYADDIQLCCSFKTSEFYKLSCLNNCLSEIKQWLNDNFLQLNADKTETLMFAPDHMLSEIKQHISFLDRSFQSSLRNLGVIFDSSMSLEKHSKQLVQNCFYHLRNISKLRLLVSKAELEMIIHAFISSRLDCCNGLFICLNKSAPDRLQTVQNAAARLLTGTNKRSHITPVLASLHWLPVNFRVHFKILVVTFRVLHGEAPQYISDLLKPHTSSRALRSSGQMLLLVPRTRFKTRGDRAFQALAPRLWNSLPLSLRCLDSNDSFKKQLKTFLYKRAFN</sequence>
<dbReference type="Pfam" id="PF00078">
    <property type="entry name" value="RVT_1"/>
    <property type="match status" value="1"/>
</dbReference>
<protein>
    <recommendedName>
        <fullName evidence="2">Reverse transcriptase domain-containing protein</fullName>
    </recommendedName>
</protein>
<dbReference type="GeneTree" id="ENSGT01150000286909"/>
<feature type="domain" description="Reverse transcriptase" evidence="2">
    <location>
        <begin position="1"/>
        <end position="186"/>
    </location>
</feature>
<accession>A0A669CQX3</accession>
<evidence type="ECO:0000259" key="2">
    <source>
        <dbReference type="PROSITE" id="PS50878"/>
    </source>
</evidence>
<evidence type="ECO:0000256" key="1">
    <source>
        <dbReference type="SAM" id="Phobius"/>
    </source>
</evidence>
<dbReference type="SUPFAM" id="SSF56672">
    <property type="entry name" value="DNA/RNA polymerases"/>
    <property type="match status" value="1"/>
</dbReference>
<dbReference type="InterPro" id="IPR000477">
    <property type="entry name" value="RT_dom"/>
</dbReference>
<reference evidence="3" key="1">
    <citation type="submission" date="2025-08" db="UniProtKB">
        <authorList>
            <consortium name="Ensembl"/>
        </authorList>
    </citation>
    <scope>IDENTIFICATION</scope>
</reference>
<dbReference type="InterPro" id="IPR043502">
    <property type="entry name" value="DNA/RNA_pol_sf"/>
</dbReference>
<keyword evidence="1" id="KW-0472">Membrane</keyword>
<name>A0A669CQX3_ORENI</name>
<organism evidence="3 4">
    <name type="scientific">Oreochromis niloticus</name>
    <name type="common">Nile tilapia</name>
    <name type="synonym">Tilapia nilotica</name>
    <dbReference type="NCBI Taxonomy" id="8128"/>
    <lineage>
        <taxon>Eukaryota</taxon>
        <taxon>Metazoa</taxon>
        <taxon>Chordata</taxon>
        <taxon>Craniata</taxon>
        <taxon>Vertebrata</taxon>
        <taxon>Euteleostomi</taxon>
        <taxon>Actinopterygii</taxon>
        <taxon>Neopterygii</taxon>
        <taxon>Teleostei</taxon>
        <taxon>Neoteleostei</taxon>
        <taxon>Acanthomorphata</taxon>
        <taxon>Ovalentaria</taxon>
        <taxon>Cichlomorphae</taxon>
        <taxon>Cichliformes</taxon>
        <taxon>Cichlidae</taxon>
        <taxon>African cichlids</taxon>
        <taxon>Pseudocrenilabrinae</taxon>
        <taxon>Oreochromini</taxon>
        <taxon>Oreochromis</taxon>
    </lineage>
</organism>
<keyword evidence="1" id="KW-1133">Transmembrane helix</keyword>
<proteinExistence type="predicted"/>
<reference evidence="3" key="2">
    <citation type="submission" date="2025-09" db="UniProtKB">
        <authorList>
            <consortium name="Ensembl"/>
        </authorList>
    </citation>
    <scope>IDENTIFICATION</scope>
</reference>
<evidence type="ECO:0000313" key="3">
    <source>
        <dbReference type="Ensembl" id="ENSONIP00000048829.1"/>
    </source>
</evidence>
<keyword evidence="1" id="KW-0812">Transmembrane</keyword>
<dbReference type="Proteomes" id="UP000005207">
    <property type="component" value="Unplaced"/>
</dbReference>
<dbReference type="Ensembl" id="ENSONIT00000080922.1">
    <property type="protein sequence ID" value="ENSONIP00000048829.1"/>
    <property type="gene ID" value="ENSONIG00000030486.1"/>
</dbReference>
<dbReference type="PANTHER" id="PTHR33332">
    <property type="entry name" value="REVERSE TRANSCRIPTASE DOMAIN-CONTAINING PROTEIN"/>
    <property type="match status" value="1"/>
</dbReference>
<dbReference type="PROSITE" id="PS50878">
    <property type="entry name" value="RT_POL"/>
    <property type="match status" value="1"/>
</dbReference>
<dbReference type="InParanoid" id="A0A669CQX3"/>
<evidence type="ECO:0000313" key="4">
    <source>
        <dbReference type="Proteomes" id="UP000005207"/>
    </source>
</evidence>
<dbReference type="OMA" id="TETLMFA"/>